<reference evidence="5 6" key="1">
    <citation type="submission" date="2021-12" db="EMBL/GenBank/DDBJ databases">
        <title>Genome sequencing of bacteria with rrn-lacking chromosome and rrn-plasmid.</title>
        <authorList>
            <person name="Anda M."/>
            <person name="Iwasaki W."/>
        </authorList>
    </citation>
    <scope>NUCLEOTIDE SEQUENCE [LARGE SCALE GENOMIC DNA]</scope>
    <source>
        <strain evidence="5 6">NBRC 101262</strain>
    </source>
</reference>
<dbReference type="PANTHER" id="PTHR34298">
    <property type="entry name" value="SEGREGATION AND CONDENSATION PROTEIN B"/>
    <property type="match status" value="1"/>
</dbReference>
<evidence type="ECO:0000256" key="3">
    <source>
        <dbReference type="ARBA" id="ARBA00022829"/>
    </source>
</evidence>
<dbReference type="InterPro" id="IPR005234">
    <property type="entry name" value="ScpB_csome_segregation"/>
</dbReference>
<keyword evidence="3" id="KW-0159">Chromosome partition</keyword>
<evidence type="ECO:0000313" key="5">
    <source>
        <dbReference type="EMBL" id="BDD00148.1"/>
    </source>
</evidence>
<keyword evidence="1" id="KW-0963">Cytoplasm</keyword>
<dbReference type="Gene3D" id="1.10.10.10">
    <property type="entry name" value="Winged helix-like DNA-binding domain superfamily/Winged helix DNA-binding domain"/>
    <property type="match status" value="2"/>
</dbReference>
<evidence type="ECO:0000313" key="6">
    <source>
        <dbReference type="Proteomes" id="UP001354989"/>
    </source>
</evidence>
<dbReference type="InterPro" id="IPR036390">
    <property type="entry name" value="WH_DNA-bd_sf"/>
</dbReference>
<keyword evidence="4" id="KW-0131">Cell cycle</keyword>
<evidence type="ECO:0000256" key="4">
    <source>
        <dbReference type="ARBA" id="ARBA00023306"/>
    </source>
</evidence>
<organism evidence="5 6">
    <name type="scientific">Persicobacter psychrovividus</name>
    <dbReference type="NCBI Taxonomy" id="387638"/>
    <lineage>
        <taxon>Bacteria</taxon>
        <taxon>Pseudomonadati</taxon>
        <taxon>Bacteroidota</taxon>
        <taxon>Cytophagia</taxon>
        <taxon>Cytophagales</taxon>
        <taxon>Persicobacteraceae</taxon>
        <taxon>Persicobacter</taxon>
    </lineage>
</organism>
<evidence type="ECO:0008006" key="7">
    <source>
        <dbReference type="Google" id="ProtNLM"/>
    </source>
</evidence>
<keyword evidence="2" id="KW-0132">Cell division</keyword>
<evidence type="ECO:0000256" key="2">
    <source>
        <dbReference type="ARBA" id="ARBA00022618"/>
    </source>
</evidence>
<dbReference type="EMBL" id="AP025292">
    <property type="protein sequence ID" value="BDD00148.1"/>
    <property type="molecule type" value="Genomic_DNA"/>
</dbReference>
<dbReference type="PANTHER" id="PTHR34298:SF2">
    <property type="entry name" value="SEGREGATION AND CONDENSATION PROTEIN B"/>
    <property type="match status" value="1"/>
</dbReference>
<name>A0ABM7VGT4_9BACT</name>
<dbReference type="RefSeq" id="WP_332921385.1">
    <property type="nucleotide sequence ID" value="NZ_AP025292.1"/>
</dbReference>
<protein>
    <recommendedName>
        <fullName evidence="7">Segregation and condensation protein B</fullName>
    </recommendedName>
</protein>
<dbReference type="Proteomes" id="UP001354989">
    <property type="component" value="Chromosome"/>
</dbReference>
<keyword evidence="6" id="KW-1185">Reference proteome</keyword>
<dbReference type="SUPFAM" id="SSF46785">
    <property type="entry name" value="Winged helix' DNA-binding domain"/>
    <property type="match status" value="2"/>
</dbReference>
<accession>A0ABM7VGT4</accession>
<sequence>MKLLTTYVEALIFCADEPVSIRQMAKCLSDQMGTEIALNDIEKAVDLLIEKYNQGDFAFSVYKSSGGYQFMTLPAYQPVVTKLLQQKSKKKLSTSAMETLSIVAYKQPVTKGQLEQIRGVSCDYAIQKLLEKELVEIKGKSESLGRPLLYGTTSQFMEYFGINSLKELPSPTDFKKEENIIGEIGDD</sequence>
<dbReference type="InterPro" id="IPR036388">
    <property type="entry name" value="WH-like_DNA-bd_sf"/>
</dbReference>
<dbReference type="PIRSF" id="PIRSF019345">
    <property type="entry name" value="ScpB"/>
    <property type="match status" value="1"/>
</dbReference>
<proteinExistence type="predicted"/>
<evidence type="ECO:0000256" key="1">
    <source>
        <dbReference type="ARBA" id="ARBA00022490"/>
    </source>
</evidence>
<dbReference type="NCBIfam" id="TIGR00281">
    <property type="entry name" value="SMC-Scp complex subunit ScpB"/>
    <property type="match status" value="1"/>
</dbReference>
<gene>
    <name evidence="5" type="ORF">PEPS_24280</name>
</gene>
<dbReference type="Pfam" id="PF04079">
    <property type="entry name" value="SMC_ScpB"/>
    <property type="match status" value="1"/>
</dbReference>